<dbReference type="RefSeq" id="WP_073006059.1">
    <property type="nucleotide sequence ID" value="NZ_FQXD01000003.1"/>
</dbReference>
<dbReference type="AlphaFoldDB" id="A0A1M5PT58"/>
<keyword evidence="1" id="KW-0812">Transmembrane</keyword>
<feature type="transmembrane region" description="Helical" evidence="1">
    <location>
        <begin position="56"/>
        <end position="76"/>
    </location>
</feature>
<dbReference type="OrthoDB" id="2647991at2"/>
<organism evidence="2 3">
    <name type="scientific">Virgibacillus chiguensis</name>
    <dbReference type="NCBI Taxonomy" id="411959"/>
    <lineage>
        <taxon>Bacteria</taxon>
        <taxon>Bacillati</taxon>
        <taxon>Bacillota</taxon>
        <taxon>Bacilli</taxon>
        <taxon>Bacillales</taxon>
        <taxon>Bacillaceae</taxon>
        <taxon>Virgibacillus</taxon>
    </lineage>
</organism>
<evidence type="ECO:0008006" key="4">
    <source>
        <dbReference type="Google" id="ProtNLM"/>
    </source>
</evidence>
<keyword evidence="1" id="KW-1133">Transmembrane helix</keyword>
<evidence type="ECO:0000256" key="1">
    <source>
        <dbReference type="SAM" id="Phobius"/>
    </source>
</evidence>
<evidence type="ECO:0000313" key="3">
    <source>
        <dbReference type="Proteomes" id="UP000184079"/>
    </source>
</evidence>
<feature type="transmembrane region" description="Helical" evidence="1">
    <location>
        <begin position="82"/>
        <end position="102"/>
    </location>
</feature>
<gene>
    <name evidence="2" type="ORF">SAMN05421807_103183</name>
</gene>
<sequence>MLSDIYLEKPIVIWIFLVGNLLLLPIVYFITRTIGKKKRLFDERHKEIMNQAKAKSWNITFFVLFFAYIVMMLFNYYYLHLIVMSIVFQLHCGSFMVASVYFRSKVE</sequence>
<name>A0A1M5PT58_9BACI</name>
<evidence type="ECO:0000313" key="2">
    <source>
        <dbReference type="EMBL" id="SHH04473.1"/>
    </source>
</evidence>
<keyword evidence="1" id="KW-0472">Membrane</keyword>
<proteinExistence type="predicted"/>
<keyword evidence="3" id="KW-1185">Reference proteome</keyword>
<protein>
    <recommendedName>
        <fullName evidence="4">DUF3796 domain-containing protein</fullName>
    </recommendedName>
</protein>
<dbReference type="Proteomes" id="UP000184079">
    <property type="component" value="Unassembled WGS sequence"/>
</dbReference>
<reference evidence="3" key="1">
    <citation type="submission" date="2016-11" db="EMBL/GenBank/DDBJ databases">
        <authorList>
            <person name="Varghese N."/>
            <person name="Submissions S."/>
        </authorList>
    </citation>
    <scope>NUCLEOTIDE SEQUENCE [LARGE SCALE GENOMIC DNA]</scope>
    <source>
        <strain evidence="3">CGMCC 1.6496</strain>
    </source>
</reference>
<feature type="transmembrane region" description="Helical" evidence="1">
    <location>
        <begin position="12"/>
        <end position="35"/>
    </location>
</feature>
<accession>A0A1M5PT58</accession>
<dbReference type="EMBL" id="FQXD01000003">
    <property type="protein sequence ID" value="SHH04473.1"/>
    <property type="molecule type" value="Genomic_DNA"/>
</dbReference>